<gene>
    <name evidence="1" type="ORF">GCM10010269_69640</name>
</gene>
<dbReference type="RefSeq" id="WP_190153340.1">
    <property type="nucleotide sequence ID" value="NZ_BMTL01000038.1"/>
</dbReference>
<keyword evidence="2" id="KW-1185">Reference proteome</keyword>
<reference evidence="1" key="2">
    <citation type="submission" date="2020-09" db="EMBL/GenBank/DDBJ databases">
        <authorList>
            <person name="Sun Q."/>
            <person name="Ohkuma M."/>
        </authorList>
    </citation>
    <scope>NUCLEOTIDE SEQUENCE</scope>
    <source>
        <strain evidence="1">JCM 4386</strain>
    </source>
</reference>
<dbReference type="SUPFAM" id="SSF46689">
    <property type="entry name" value="Homeodomain-like"/>
    <property type="match status" value="1"/>
</dbReference>
<reference evidence="1" key="1">
    <citation type="journal article" date="2014" name="Int. J. Syst. Evol. Microbiol.">
        <title>Complete genome sequence of Corynebacterium casei LMG S-19264T (=DSM 44701T), isolated from a smear-ripened cheese.</title>
        <authorList>
            <consortium name="US DOE Joint Genome Institute (JGI-PGF)"/>
            <person name="Walter F."/>
            <person name="Albersmeier A."/>
            <person name="Kalinowski J."/>
            <person name="Ruckert C."/>
        </authorList>
    </citation>
    <scope>NUCLEOTIDE SEQUENCE</scope>
    <source>
        <strain evidence="1">JCM 4386</strain>
    </source>
</reference>
<dbReference type="EMBL" id="BMTL01000038">
    <property type="protein sequence ID" value="GGS20804.1"/>
    <property type="molecule type" value="Genomic_DNA"/>
</dbReference>
<proteinExistence type="predicted"/>
<evidence type="ECO:0000313" key="2">
    <source>
        <dbReference type="Proteomes" id="UP000606194"/>
    </source>
</evidence>
<dbReference type="AlphaFoldDB" id="A0A918G6B5"/>
<name>A0A918G6B5_9ACTN</name>
<evidence type="ECO:0000313" key="1">
    <source>
        <dbReference type="EMBL" id="GGS20804.1"/>
    </source>
</evidence>
<dbReference type="InterPro" id="IPR009057">
    <property type="entry name" value="Homeodomain-like_sf"/>
</dbReference>
<dbReference type="Proteomes" id="UP000606194">
    <property type="component" value="Unassembled WGS sequence"/>
</dbReference>
<protein>
    <submittedName>
        <fullName evidence="1">Transcriptional regulator, TetR family protein</fullName>
    </submittedName>
</protein>
<comment type="caution">
    <text evidence="1">The sequence shown here is derived from an EMBL/GenBank/DDBJ whole genome shotgun (WGS) entry which is preliminary data.</text>
</comment>
<dbReference type="Gene3D" id="1.10.357.10">
    <property type="entry name" value="Tetracycline Repressor, domain 2"/>
    <property type="match status" value="1"/>
</dbReference>
<accession>A0A918G6B5</accession>
<sequence length="187" mass="20904">MRLLVTREDYYEAAMAILGSEGAGRLKVTTLCKALKVTTGSFYGYFGSLDGFVDDFLAYWEDSQTKRIVLLANAPDDPAERIHLLKELGSTLPHAAEGAIRSWAHTNPRVADMQKKVDDRRLKALIRVLRPASASAQEARVLGTMAMTLLVGLQQWRQPVSKKDFNMLFNEFERIVRSRMSAVAADV</sequence>
<organism evidence="1 2">
    <name type="scientific">Streptomyces humidus</name>
    <dbReference type="NCBI Taxonomy" id="52259"/>
    <lineage>
        <taxon>Bacteria</taxon>
        <taxon>Bacillati</taxon>
        <taxon>Actinomycetota</taxon>
        <taxon>Actinomycetes</taxon>
        <taxon>Kitasatosporales</taxon>
        <taxon>Streptomycetaceae</taxon>
        <taxon>Streptomyces</taxon>
    </lineage>
</organism>